<gene>
    <name evidence="6" type="primary">rimI</name>
    <name evidence="6" type="ORF">ENW96_14390</name>
</gene>
<dbReference type="PROSITE" id="PS51186">
    <property type="entry name" value="GNAT"/>
    <property type="match status" value="1"/>
</dbReference>
<dbReference type="PANTHER" id="PTHR43420:SF12">
    <property type="entry name" value="N-ACETYLTRANSFERASE DOMAIN-CONTAINING PROTEIN"/>
    <property type="match status" value="1"/>
</dbReference>
<keyword evidence="4" id="KW-0012">Acyltransferase</keyword>
<protein>
    <submittedName>
        <fullName evidence="6">Ribosomal-protein-alanine N-acetyltransferase</fullName>
    </submittedName>
</protein>
<dbReference type="Gene3D" id="3.40.630.30">
    <property type="match status" value="1"/>
</dbReference>
<dbReference type="EMBL" id="DTMF01000342">
    <property type="protein sequence ID" value="HGF35546.1"/>
    <property type="molecule type" value="Genomic_DNA"/>
</dbReference>
<evidence type="ECO:0000256" key="4">
    <source>
        <dbReference type="ARBA" id="ARBA00023315"/>
    </source>
</evidence>
<organism evidence="6">
    <name type="scientific">Desulfobacca acetoxidans</name>
    <dbReference type="NCBI Taxonomy" id="60893"/>
    <lineage>
        <taxon>Bacteria</taxon>
        <taxon>Pseudomonadati</taxon>
        <taxon>Thermodesulfobacteriota</taxon>
        <taxon>Desulfobaccia</taxon>
        <taxon>Desulfobaccales</taxon>
        <taxon>Desulfobaccaceae</taxon>
        <taxon>Desulfobacca</taxon>
    </lineage>
</organism>
<proteinExistence type="inferred from homology"/>
<evidence type="ECO:0000256" key="2">
    <source>
        <dbReference type="ARBA" id="ARBA00022490"/>
    </source>
</evidence>
<keyword evidence="3 6" id="KW-0808">Transferase</keyword>
<sequence length="159" mass="18114">MTAAPFIRRAGLTDVRSIWEIEKLSYASPWSLWCFLAEFANSKSTILVAGPSPPEKWETWGYIIFWLLADEMHILNLAVHPDYRRRGISRALLTAALEQARTQGAEVVWLEVRPSNEAALALYRSFGFREVGIRPGYYTDNGEAALIYAFSWDRDIVAE</sequence>
<comment type="caution">
    <text evidence="6">The sequence shown here is derived from an EMBL/GenBank/DDBJ whole genome shotgun (WGS) entry which is preliminary data.</text>
</comment>
<dbReference type="InterPro" id="IPR000182">
    <property type="entry name" value="GNAT_dom"/>
</dbReference>
<reference evidence="6" key="1">
    <citation type="journal article" date="2020" name="mSystems">
        <title>Genome- and Community-Level Interaction Insights into Carbon Utilization and Element Cycling Functions of Hydrothermarchaeota in Hydrothermal Sediment.</title>
        <authorList>
            <person name="Zhou Z."/>
            <person name="Liu Y."/>
            <person name="Xu W."/>
            <person name="Pan J."/>
            <person name="Luo Z.H."/>
            <person name="Li M."/>
        </authorList>
    </citation>
    <scope>NUCLEOTIDE SEQUENCE [LARGE SCALE GENOMIC DNA]</scope>
    <source>
        <strain evidence="6">SpSt-897</strain>
    </source>
</reference>
<name>A0A7C3Z336_9BACT</name>
<dbReference type="AlphaFoldDB" id="A0A7C3Z336"/>
<accession>A0A7C3Z336</accession>
<feature type="domain" description="N-acetyltransferase" evidence="5">
    <location>
        <begin position="5"/>
        <end position="153"/>
    </location>
</feature>
<dbReference type="PANTHER" id="PTHR43420">
    <property type="entry name" value="ACETYLTRANSFERASE"/>
    <property type="match status" value="1"/>
</dbReference>
<dbReference type="Pfam" id="PF00583">
    <property type="entry name" value="Acetyltransf_1"/>
    <property type="match status" value="1"/>
</dbReference>
<evidence type="ECO:0000256" key="1">
    <source>
        <dbReference type="ARBA" id="ARBA00005395"/>
    </source>
</evidence>
<evidence type="ECO:0000313" key="6">
    <source>
        <dbReference type="EMBL" id="HGF35546.1"/>
    </source>
</evidence>
<dbReference type="NCBIfam" id="TIGR01575">
    <property type="entry name" value="rimI"/>
    <property type="match status" value="1"/>
</dbReference>
<evidence type="ECO:0000259" key="5">
    <source>
        <dbReference type="PROSITE" id="PS51186"/>
    </source>
</evidence>
<dbReference type="InterPro" id="IPR050680">
    <property type="entry name" value="YpeA/RimI_acetyltransf"/>
</dbReference>
<dbReference type="SUPFAM" id="SSF55729">
    <property type="entry name" value="Acyl-CoA N-acyltransferases (Nat)"/>
    <property type="match status" value="1"/>
</dbReference>
<keyword evidence="2" id="KW-0963">Cytoplasm</keyword>
<dbReference type="GO" id="GO:0008080">
    <property type="term" value="F:N-acetyltransferase activity"/>
    <property type="evidence" value="ECO:0007669"/>
    <property type="project" value="InterPro"/>
</dbReference>
<evidence type="ECO:0000256" key="3">
    <source>
        <dbReference type="ARBA" id="ARBA00022679"/>
    </source>
</evidence>
<dbReference type="InterPro" id="IPR006464">
    <property type="entry name" value="AcTrfase_RimI/Ard1"/>
</dbReference>
<dbReference type="InterPro" id="IPR016181">
    <property type="entry name" value="Acyl_CoA_acyltransferase"/>
</dbReference>
<comment type="similarity">
    <text evidence="1">Belongs to the acetyltransferase family. RimI subfamily.</text>
</comment>
<dbReference type="CDD" id="cd04301">
    <property type="entry name" value="NAT_SF"/>
    <property type="match status" value="1"/>
</dbReference>